<feature type="compositionally biased region" description="Polar residues" evidence="1">
    <location>
        <begin position="103"/>
        <end position="119"/>
    </location>
</feature>
<evidence type="ECO:0000256" key="1">
    <source>
        <dbReference type="SAM" id="MobiDB-lite"/>
    </source>
</evidence>
<accession>A0A654LZQ2</accession>
<sequence>MNKLNYLNSKIFVTLGVIGIVVILLSSALVQSEIFAAFPGEKPRFDCTYDNDKNKETCCDSANDTLKCLECDVDFQNDQKYNCKEVPPKSNDDQPADLVEAPQNLNKPIQNFSESESES</sequence>
<dbReference type="AlphaFoldDB" id="A0A654LZQ2"/>
<dbReference type="OrthoDB" id="379504at2157"/>
<dbReference type="KEGG" id="taa:NMY3_01600"/>
<dbReference type="GeneID" id="60421633"/>
<protein>
    <submittedName>
        <fullName evidence="2">Uncharacterized protein</fullName>
    </submittedName>
</protein>
<dbReference type="EMBL" id="CP012850">
    <property type="protein sequence ID" value="ALI35803.1"/>
    <property type="molecule type" value="Genomic_DNA"/>
</dbReference>
<name>A0A654LZQ2_9ARCH</name>
<keyword evidence="3" id="KW-1185">Reference proteome</keyword>
<evidence type="ECO:0000313" key="3">
    <source>
        <dbReference type="Proteomes" id="UP000058925"/>
    </source>
</evidence>
<dbReference type="RefSeq" id="WP_196818197.1">
    <property type="nucleotide sequence ID" value="NZ_CP012850.1"/>
</dbReference>
<gene>
    <name evidence="2" type="ORF">NMY3_01600</name>
</gene>
<proteinExistence type="predicted"/>
<organism evidence="2 3">
    <name type="scientific">Candidatus Nitrosocosmicus oleophilus</name>
    <dbReference type="NCBI Taxonomy" id="1353260"/>
    <lineage>
        <taxon>Archaea</taxon>
        <taxon>Nitrososphaerota</taxon>
        <taxon>Nitrososphaeria</taxon>
        <taxon>Nitrososphaerales</taxon>
        <taxon>Nitrososphaeraceae</taxon>
        <taxon>Candidatus Nitrosocosmicus</taxon>
    </lineage>
</organism>
<feature type="region of interest" description="Disordered" evidence="1">
    <location>
        <begin position="84"/>
        <end position="119"/>
    </location>
</feature>
<reference evidence="3" key="1">
    <citation type="submission" date="2015-10" db="EMBL/GenBank/DDBJ databases">
        <title>Niche specialization of a soil ammonia-oxidizing archaeon, Candidatus Nitrosocosmicus oleophilus.</title>
        <authorList>
            <person name="Jung M.-Y."/>
            <person name="Rhee S.-K."/>
        </authorList>
    </citation>
    <scope>NUCLEOTIDE SEQUENCE [LARGE SCALE GENOMIC DNA]</scope>
    <source>
        <strain evidence="3">MY3</strain>
    </source>
</reference>
<evidence type="ECO:0000313" key="2">
    <source>
        <dbReference type="EMBL" id="ALI35803.1"/>
    </source>
</evidence>
<dbReference type="Proteomes" id="UP000058925">
    <property type="component" value="Chromosome"/>
</dbReference>